<name>A0A3P7MAA8_CYLGO</name>
<comment type="similarity">
    <text evidence="1">Belongs to the SIMIBI class G3E GTPase family. ArgK/MeaB subfamily.</text>
</comment>
<dbReference type="PANTHER" id="PTHR23408">
    <property type="entry name" value="METHYLMALONYL-COA MUTASE"/>
    <property type="match status" value="1"/>
</dbReference>
<dbReference type="Gene3D" id="1.20.5.170">
    <property type="match status" value="1"/>
</dbReference>
<dbReference type="GO" id="GO:0005525">
    <property type="term" value="F:GTP binding"/>
    <property type="evidence" value="ECO:0007669"/>
    <property type="project" value="InterPro"/>
</dbReference>
<dbReference type="Pfam" id="PF03308">
    <property type="entry name" value="MeaB"/>
    <property type="match status" value="1"/>
</dbReference>
<reference evidence="3 4" key="1">
    <citation type="submission" date="2018-11" db="EMBL/GenBank/DDBJ databases">
        <authorList>
            <consortium name="Pathogen Informatics"/>
        </authorList>
    </citation>
    <scope>NUCLEOTIDE SEQUENCE [LARGE SCALE GENOMIC DNA]</scope>
</reference>
<protein>
    <recommendedName>
        <fullName evidence="2">Far11/STRP C-terminal domain-containing protein</fullName>
    </recommendedName>
</protein>
<evidence type="ECO:0000313" key="4">
    <source>
        <dbReference type="Proteomes" id="UP000271889"/>
    </source>
</evidence>
<dbReference type="SUPFAM" id="SSF52540">
    <property type="entry name" value="P-loop containing nucleoside triphosphate hydrolases"/>
    <property type="match status" value="1"/>
</dbReference>
<keyword evidence="4" id="KW-1185">Reference proteome</keyword>
<evidence type="ECO:0000313" key="3">
    <source>
        <dbReference type="EMBL" id="VDN26425.1"/>
    </source>
</evidence>
<evidence type="ECO:0000256" key="1">
    <source>
        <dbReference type="ARBA" id="ARBA00009625"/>
    </source>
</evidence>
<feature type="domain" description="Far11/STRP C-terminal" evidence="2">
    <location>
        <begin position="1"/>
        <end position="50"/>
    </location>
</feature>
<dbReference type="Pfam" id="PF11882">
    <property type="entry name" value="DUF3402"/>
    <property type="match status" value="1"/>
</dbReference>
<dbReference type="AlphaFoldDB" id="A0A3P7MAA8"/>
<dbReference type="Gene3D" id="3.40.50.300">
    <property type="entry name" value="P-loop containing nucleotide triphosphate hydrolases"/>
    <property type="match status" value="1"/>
</dbReference>
<dbReference type="EMBL" id="UYRV01111000">
    <property type="protein sequence ID" value="VDN26425.1"/>
    <property type="molecule type" value="Genomic_DNA"/>
</dbReference>
<proteinExistence type="inferred from homology"/>
<dbReference type="PANTHER" id="PTHR23408:SF3">
    <property type="entry name" value="METHYLMALONIC ACIDURIA TYPE A PROTEIN, MITOCHONDRIAL"/>
    <property type="match status" value="1"/>
</dbReference>
<dbReference type="Proteomes" id="UP000271889">
    <property type="component" value="Unassembled WGS sequence"/>
</dbReference>
<dbReference type="GO" id="GO:0003924">
    <property type="term" value="F:GTPase activity"/>
    <property type="evidence" value="ECO:0007669"/>
    <property type="project" value="InterPro"/>
</dbReference>
<evidence type="ECO:0000259" key="2">
    <source>
        <dbReference type="Pfam" id="PF11882"/>
    </source>
</evidence>
<organism evidence="3 4">
    <name type="scientific">Cylicostephanus goldi</name>
    <name type="common">Nematode worm</name>
    <dbReference type="NCBI Taxonomy" id="71465"/>
    <lineage>
        <taxon>Eukaryota</taxon>
        <taxon>Metazoa</taxon>
        <taxon>Ecdysozoa</taxon>
        <taxon>Nematoda</taxon>
        <taxon>Chromadorea</taxon>
        <taxon>Rhabditida</taxon>
        <taxon>Rhabditina</taxon>
        <taxon>Rhabditomorpha</taxon>
        <taxon>Strongyloidea</taxon>
        <taxon>Strongylidae</taxon>
        <taxon>Cylicostephanus</taxon>
    </lineage>
</organism>
<dbReference type="OrthoDB" id="1476984at2759"/>
<dbReference type="InterPro" id="IPR027417">
    <property type="entry name" value="P-loop_NTPase"/>
</dbReference>
<sequence>MMLMVFKSAPILKRSLKIRLGLFQFFILKALKMQSRYLGRQWRKSNMDIILSSKATAPTSRIPAATIGVKKTKPFEALLDDYAKFHWDDTVTDKDPLVVSLRERLLKGDRSALASAITLVESRNPRKRAQGNLLLHTVLAAERKRYEEKGKDAMIFRIGISGSPGVGKSSFIEALGKELTENRGMKIAVLTIDPSSSVTGGIFGFFMKRCL</sequence>
<dbReference type="GO" id="GO:0005737">
    <property type="term" value="C:cytoplasm"/>
    <property type="evidence" value="ECO:0007669"/>
    <property type="project" value="TreeGrafter"/>
</dbReference>
<gene>
    <name evidence="3" type="ORF">CGOC_LOCUS10384</name>
</gene>
<accession>A0A3P7MAA8</accession>
<dbReference type="InterPro" id="IPR021819">
    <property type="entry name" value="Far11/STRP_C"/>
</dbReference>
<dbReference type="InterPro" id="IPR005129">
    <property type="entry name" value="GTPase_ArgK"/>
</dbReference>